<dbReference type="FunFam" id="1.10.510.10:FF:000270">
    <property type="entry name" value="Guanylate cyclase"/>
    <property type="match status" value="1"/>
</dbReference>
<evidence type="ECO:0000256" key="2">
    <source>
        <dbReference type="ARBA" id="ARBA00012202"/>
    </source>
</evidence>
<dbReference type="Pfam" id="PF01094">
    <property type="entry name" value="ANF_receptor"/>
    <property type="match status" value="1"/>
</dbReference>
<dbReference type="Pfam" id="PF00211">
    <property type="entry name" value="Guanylate_cyc"/>
    <property type="match status" value="1"/>
</dbReference>
<feature type="domain" description="Protein kinase" evidence="18">
    <location>
        <begin position="413"/>
        <end position="686"/>
    </location>
</feature>
<dbReference type="GO" id="GO:0016941">
    <property type="term" value="F:natriuretic peptide receptor activity"/>
    <property type="evidence" value="ECO:0007669"/>
    <property type="project" value="TreeGrafter"/>
</dbReference>
<evidence type="ECO:0000313" key="20">
    <source>
        <dbReference type="Ensembl" id="ENSOKIP00005015862.1"/>
    </source>
</evidence>
<dbReference type="InterPro" id="IPR011009">
    <property type="entry name" value="Kinase-like_dom_sf"/>
</dbReference>
<evidence type="ECO:0000259" key="19">
    <source>
        <dbReference type="PROSITE" id="PS50125"/>
    </source>
</evidence>
<dbReference type="GO" id="GO:0004016">
    <property type="term" value="F:adenylate cyclase activity"/>
    <property type="evidence" value="ECO:0007669"/>
    <property type="project" value="TreeGrafter"/>
</dbReference>
<dbReference type="AlphaFoldDB" id="A0A8C7D5I5"/>
<evidence type="ECO:0000256" key="12">
    <source>
        <dbReference type="ARBA" id="ARBA00023180"/>
    </source>
</evidence>
<keyword evidence="11" id="KW-0675">Receptor</keyword>
<evidence type="ECO:0000256" key="7">
    <source>
        <dbReference type="ARBA" id="ARBA00022989"/>
    </source>
</evidence>
<dbReference type="InterPro" id="IPR001170">
    <property type="entry name" value="ANPR/GUC"/>
</dbReference>
<dbReference type="CDD" id="cd07302">
    <property type="entry name" value="CHD"/>
    <property type="match status" value="1"/>
</dbReference>
<reference evidence="20" key="2">
    <citation type="submission" date="2025-09" db="UniProtKB">
        <authorList>
            <consortium name="Ensembl"/>
        </authorList>
    </citation>
    <scope>IDENTIFICATION</scope>
</reference>
<evidence type="ECO:0000256" key="9">
    <source>
        <dbReference type="ARBA" id="ARBA00023136"/>
    </source>
</evidence>
<keyword evidence="13 15" id="KW-0456">Lyase</keyword>
<gene>
    <name evidence="20" type="primary">LOC109867948</name>
</gene>
<keyword evidence="14 16" id="KW-0141">cGMP biosynthesis</keyword>
<evidence type="ECO:0000256" key="8">
    <source>
        <dbReference type="ARBA" id="ARBA00023134"/>
    </source>
</evidence>
<dbReference type="InterPro" id="IPR000719">
    <property type="entry name" value="Prot_kinase_dom"/>
</dbReference>
<keyword evidence="5" id="KW-0732">Signal</keyword>
<dbReference type="GO" id="GO:0035556">
    <property type="term" value="P:intracellular signal transduction"/>
    <property type="evidence" value="ECO:0007669"/>
    <property type="project" value="InterPro"/>
</dbReference>
<keyword evidence="9" id="KW-0472">Membrane</keyword>
<dbReference type="GO" id="GO:0007168">
    <property type="term" value="P:receptor guanylyl cyclase signaling pathway"/>
    <property type="evidence" value="ECO:0007669"/>
    <property type="project" value="TreeGrafter"/>
</dbReference>
<dbReference type="SUPFAM" id="SSF56112">
    <property type="entry name" value="Protein kinase-like (PK-like)"/>
    <property type="match status" value="1"/>
</dbReference>
<keyword evidence="21" id="KW-1185">Reference proteome</keyword>
<dbReference type="PANTHER" id="PTHR11920:SF505">
    <property type="entry name" value="GUANYLATE CYCLASE"/>
    <property type="match status" value="1"/>
</dbReference>
<dbReference type="EC" id="4.6.1.2" evidence="2 16"/>
<dbReference type="GO" id="GO:0004672">
    <property type="term" value="F:protein kinase activity"/>
    <property type="evidence" value="ECO:0007669"/>
    <property type="project" value="InterPro"/>
</dbReference>
<keyword evidence="10" id="KW-1015">Disulfide bond</keyword>
<dbReference type="PROSITE" id="PS50125">
    <property type="entry name" value="GUANYLATE_CYCLASE_2"/>
    <property type="match status" value="1"/>
</dbReference>
<evidence type="ECO:0000256" key="13">
    <source>
        <dbReference type="ARBA" id="ARBA00023239"/>
    </source>
</evidence>
<dbReference type="GO" id="GO:0005525">
    <property type="term" value="F:GTP binding"/>
    <property type="evidence" value="ECO:0007669"/>
    <property type="project" value="UniProtKB-KW"/>
</dbReference>
<dbReference type="Pfam" id="PF07714">
    <property type="entry name" value="PK_Tyr_Ser-Thr"/>
    <property type="match status" value="1"/>
</dbReference>
<keyword evidence="17" id="KW-0175">Coiled coil</keyword>
<dbReference type="InterPro" id="IPR001828">
    <property type="entry name" value="ANF_lig-bd_rcpt"/>
</dbReference>
<keyword evidence="6" id="KW-0547">Nucleotide-binding</keyword>
<evidence type="ECO:0000256" key="17">
    <source>
        <dbReference type="SAM" id="Coils"/>
    </source>
</evidence>
<accession>A0A8C7D5I5</accession>
<dbReference type="InterPro" id="IPR029787">
    <property type="entry name" value="Nucleotide_cyclase"/>
</dbReference>
<evidence type="ECO:0000259" key="18">
    <source>
        <dbReference type="PROSITE" id="PS50011"/>
    </source>
</evidence>
<dbReference type="SMART" id="SM00044">
    <property type="entry name" value="CYCc"/>
    <property type="match status" value="1"/>
</dbReference>
<protein>
    <recommendedName>
        <fullName evidence="2 16">Guanylate cyclase</fullName>
        <ecNumber evidence="2 16">4.6.1.2</ecNumber>
    </recommendedName>
</protein>
<dbReference type="SUPFAM" id="SSF55073">
    <property type="entry name" value="Nucleotide cyclase"/>
    <property type="match status" value="1"/>
</dbReference>
<evidence type="ECO:0000256" key="16">
    <source>
        <dbReference type="RuleBase" id="RU003431"/>
    </source>
</evidence>
<dbReference type="PANTHER" id="PTHR11920">
    <property type="entry name" value="GUANYLYL CYCLASE"/>
    <property type="match status" value="1"/>
</dbReference>
<feature type="coiled-coil region" evidence="17">
    <location>
        <begin position="685"/>
        <end position="712"/>
    </location>
</feature>
<dbReference type="PROSITE" id="PS50011">
    <property type="entry name" value="PROTEIN_KINASE_DOM"/>
    <property type="match status" value="1"/>
</dbReference>
<evidence type="ECO:0000313" key="21">
    <source>
        <dbReference type="Proteomes" id="UP000694557"/>
    </source>
</evidence>
<dbReference type="GO" id="GO:0017046">
    <property type="term" value="F:peptide hormone binding"/>
    <property type="evidence" value="ECO:0007669"/>
    <property type="project" value="TreeGrafter"/>
</dbReference>
<evidence type="ECO:0000256" key="4">
    <source>
        <dbReference type="ARBA" id="ARBA00022692"/>
    </source>
</evidence>
<dbReference type="InterPro" id="IPR028082">
    <property type="entry name" value="Peripla_BP_I"/>
</dbReference>
<dbReference type="InterPro" id="IPR018297">
    <property type="entry name" value="A/G_cyclase_CS"/>
</dbReference>
<dbReference type="GO" id="GO:0004383">
    <property type="term" value="F:guanylate cyclase activity"/>
    <property type="evidence" value="ECO:0007669"/>
    <property type="project" value="UniProtKB-EC"/>
</dbReference>
<keyword evidence="12" id="KW-0325">Glycoprotein</keyword>
<evidence type="ECO:0000256" key="11">
    <source>
        <dbReference type="ARBA" id="ARBA00023170"/>
    </source>
</evidence>
<dbReference type="GO" id="GO:0005524">
    <property type="term" value="F:ATP binding"/>
    <property type="evidence" value="ECO:0007669"/>
    <property type="project" value="InterPro"/>
</dbReference>
<name>A0A8C7D5I5_ONCKI</name>
<dbReference type="Gene3D" id="1.10.510.10">
    <property type="entry name" value="Transferase(Phosphotransferase) domain 1"/>
    <property type="match status" value="1"/>
</dbReference>
<comment type="catalytic activity">
    <reaction evidence="16">
        <text>GTP = 3',5'-cyclic GMP + diphosphate</text>
        <dbReference type="Rhea" id="RHEA:13665"/>
        <dbReference type="ChEBI" id="CHEBI:33019"/>
        <dbReference type="ChEBI" id="CHEBI:37565"/>
        <dbReference type="ChEBI" id="CHEBI:57746"/>
        <dbReference type="EC" id="4.6.1.2"/>
    </reaction>
</comment>
<dbReference type="InterPro" id="IPR001054">
    <property type="entry name" value="A/G_cyclase"/>
</dbReference>
<keyword evidence="7" id="KW-1133">Transmembrane helix</keyword>
<proteinExistence type="inferred from homology"/>
<dbReference type="Gene3D" id="3.30.70.1230">
    <property type="entry name" value="Nucleotide cyclase"/>
    <property type="match status" value="1"/>
</dbReference>
<evidence type="ECO:0000256" key="5">
    <source>
        <dbReference type="ARBA" id="ARBA00022729"/>
    </source>
</evidence>
<keyword evidence="8" id="KW-0342">GTP-binding</keyword>
<evidence type="ECO:0000256" key="10">
    <source>
        <dbReference type="ARBA" id="ARBA00023157"/>
    </source>
</evidence>
<keyword evidence="4" id="KW-0812">Transmembrane</keyword>
<dbReference type="FunFam" id="3.30.200.20:FF:001106">
    <property type="entry name" value="Guanylate cyclase"/>
    <property type="match status" value="1"/>
</dbReference>
<comment type="similarity">
    <text evidence="15">Belongs to the adenylyl cyclase class-4/guanylyl cyclase family.</text>
</comment>
<feature type="domain" description="Guanylate cyclase" evidence="19">
    <location>
        <begin position="748"/>
        <end position="878"/>
    </location>
</feature>
<evidence type="ECO:0000256" key="3">
    <source>
        <dbReference type="ARBA" id="ARBA00022553"/>
    </source>
</evidence>
<dbReference type="Proteomes" id="UP000694557">
    <property type="component" value="Unassembled WGS sequence"/>
</dbReference>
<reference evidence="20" key="1">
    <citation type="submission" date="2025-08" db="UniProtKB">
        <authorList>
            <consortium name="Ensembl"/>
        </authorList>
    </citation>
    <scope>IDENTIFICATION</scope>
</reference>
<sequence length="933" mass="106561">MGYKTDLGYCLFVVFTYSLISRCRTNMGNNITVAVMLPDNYHKYPWALPRVFPAIIMANENLQKKHGVLQGHSIQLLNFSTEDSTGVCAENKAQIIAVDTKLYNKPDAFFGPGCVYSVASVGRFASHWKLPLITAGGTAYGFVNGDEYKTIVRTGPSTTKLGDFASIIHAQFNWTSRAILIFHDVKKDDRPHYFLSEGIYIILKAENVTVDALPYQDSPSYYKEIITFMKDHGRIVYICGPPDTFLKIMKLFQSEIPDPENYAIFYLDVFAESLTERKPWLNNDSLWIDPIKVFKVHCTETDRQTDRQTWMETEKYSFHFIHYLVAHYNGTNKEIIWSSTERIHWPKGSPPLDNPPCVFSSDDPTCADGLTIHDINIIVLTMLEKELAGMLWRIKWEDLQFESPNKYPKKAGSRLTLSQRGSSYGSLITAHGKYQLFAKTGYFKGNLVAIKHMNKKRIELTRQVLFELKHMRDVQFNHLTRFIGACIDPPNICIVTEYCPRGSLQDILENESINLDWMFRYSLINDIVKGMNYLHNSYIGSHGNLKSSNCVVDSRFVLKITDYGLASFHSSCENDDSHALYAKKLWTAPELLIYDRHPPQGTQKGDVYSFGIILQEIALRNGPFYVEGMDLSPKEIVQKVRNDQSPYFRPTTDNSCHCEKLTILMDSCWAEDPVERPDFSHIKIYITKLNKMEQYANNLENLVEERTQAYLEEKRKAENLLYQILPHSVAEQLKRGETVQAEAFDSVTIYFSDIVGFTSMSAESTPLQVVTVLNDLYTCFDAIIDNFDVYKVETIGDAYMVVSGLPVRNGNLHAREIAGMSLALLEQVKTFKIRHRPQDQLRLRIGIHTGPVCAGVVGLKMPRYCLFGDTVNTASRMESNGEALRIHLSSATKEVLDEFGYFELQERGEVEMKGKGKMRTYWLEGEKTDVYVI</sequence>
<evidence type="ECO:0000256" key="6">
    <source>
        <dbReference type="ARBA" id="ARBA00022741"/>
    </source>
</evidence>
<keyword evidence="3" id="KW-0597">Phosphoprotein</keyword>
<evidence type="ECO:0000256" key="15">
    <source>
        <dbReference type="RuleBase" id="RU000405"/>
    </source>
</evidence>
<dbReference type="FunFam" id="3.40.50.2300:FF:000327">
    <property type="entry name" value="Guanylate cyclase"/>
    <property type="match status" value="1"/>
</dbReference>
<dbReference type="GeneTree" id="ENSGT00940000156223"/>
<dbReference type="FunFam" id="3.30.70.1230:FF:000004">
    <property type="entry name" value="Guanylate cyclase"/>
    <property type="match status" value="1"/>
</dbReference>
<dbReference type="CDD" id="cd14042">
    <property type="entry name" value="PK_GC-A_B"/>
    <property type="match status" value="1"/>
</dbReference>
<dbReference type="SUPFAM" id="SSF53822">
    <property type="entry name" value="Periplasmic binding protein-like I"/>
    <property type="match status" value="1"/>
</dbReference>
<comment type="subcellular location">
    <subcellularLocation>
        <location evidence="1">Membrane</location>
        <topology evidence="1">Single-pass type I membrane protein</topology>
    </subcellularLocation>
</comment>
<organism evidence="20 21">
    <name type="scientific">Oncorhynchus kisutch</name>
    <name type="common">Coho salmon</name>
    <name type="synonym">Salmo kisutch</name>
    <dbReference type="NCBI Taxonomy" id="8019"/>
    <lineage>
        <taxon>Eukaryota</taxon>
        <taxon>Metazoa</taxon>
        <taxon>Chordata</taxon>
        <taxon>Craniata</taxon>
        <taxon>Vertebrata</taxon>
        <taxon>Euteleostomi</taxon>
        <taxon>Actinopterygii</taxon>
        <taxon>Neopterygii</taxon>
        <taxon>Teleostei</taxon>
        <taxon>Protacanthopterygii</taxon>
        <taxon>Salmoniformes</taxon>
        <taxon>Salmonidae</taxon>
        <taxon>Salmoninae</taxon>
        <taxon>Oncorhynchus</taxon>
    </lineage>
</organism>
<evidence type="ECO:0000256" key="14">
    <source>
        <dbReference type="ARBA" id="ARBA00023293"/>
    </source>
</evidence>
<dbReference type="Ensembl" id="ENSOKIT00005016892.1">
    <property type="protein sequence ID" value="ENSOKIP00005015862.1"/>
    <property type="gene ID" value="ENSOKIG00005006884.1"/>
</dbReference>
<evidence type="ECO:0000256" key="1">
    <source>
        <dbReference type="ARBA" id="ARBA00004479"/>
    </source>
</evidence>
<dbReference type="Gene3D" id="3.40.50.2300">
    <property type="match status" value="1"/>
</dbReference>
<dbReference type="InterPro" id="IPR001245">
    <property type="entry name" value="Ser-Thr/Tyr_kinase_cat_dom"/>
</dbReference>
<dbReference type="GO" id="GO:0005886">
    <property type="term" value="C:plasma membrane"/>
    <property type="evidence" value="ECO:0007669"/>
    <property type="project" value="TreeGrafter"/>
</dbReference>
<dbReference type="PRINTS" id="PR00255">
    <property type="entry name" value="NATPEPTIDER"/>
</dbReference>
<dbReference type="PROSITE" id="PS00452">
    <property type="entry name" value="GUANYLATE_CYCLASE_1"/>
    <property type="match status" value="1"/>
</dbReference>
<dbReference type="InterPro" id="IPR050401">
    <property type="entry name" value="Cyclic_nucleotide_synthase"/>
</dbReference>